<evidence type="ECO:0000256" key="9">
    <source>
        <dbReference type="PIRSR" id="PIRSR605150-1"/>
    </source>
</evidence>
<dbReference type="EMBL" id="JBBNAF010000002">
    <property type="protein sequence ID" value="KAK9162592.1"/>
    <property type="molecule type" value="Genomic_DNA"/>
</dbReference>
<evidence type="ECO:0000256" key="13">
    <source>
        <dbReference type="SAM" id="Phobius"/>
    </source>
</evidence>
<feature type="binding site" evidence="10">
    <location>
        <position position="1037"/>
    </location>
    <ligand>
        <name>UDP-alpha-D-glucose</name>
        <dbReference type="ChEBI" id="CHEBI:58885"/>
    </ligand>
</feature>
<dbReference type="Gene3D" id="3.20.20.300">
    <property type="entry name" value="Glycoside hydrolase, family 3, N-terminal domain"/>
    <property type="match status" value="1"/>
</dbReference>
<keyword evidence="7 13" id="KW-0472">Membrane</keyword>
<name>A0AAP0PZW4_9MAGN</name>
<dbReference type="InterPro" id="IPR017853">
    <property type="entry name" value="GH"/>
</dbReference>
<dbReference type="GO" id="GO:0004553">
    <property type="term" value="F:hydrolase activity, hydrolyzing O-glycosyl compounds"/>
    <property type="evidence" value="ECO:0007669"/>
    <property type="project" value="InterPro"/>
</dbReference>
<dbReference type="GO" id="GO:0030244">
    <property type="term" value="P:cellulose biosynthetic process"/>
    <property type="evidence" value="ECO:0007669"/>
    <property type="project" value="InterPro"/>
</dbReference>
<reference evidence="14 15" key="1">
    <citation type="submission" date="2024-01" db="EMBL/GenBank/DDBJ databases">
        <title>Genome assemblies of Stephania.</title>
        <authorList>
            <person name="Yang L."/>
        </authorList>
    </citation>
    <scope>NUCLEOTIDE SEQUENCE [LARGE SCALE GENOMIC DNA]</scope>
    <source>
        <strain evidence="14">YNDBR</strain>
        <tissue evidence="14">Leaf</tissue>
    </source>
</reference>
<organism evidence="14 15">
    <name type="scientific">Stephania yunnanensis</name>
    <dbReference type="NCBI Taxonomy" id="152371"/>
    <lineage>
        <taxon>Eukaryota</taxon>
        <taxon>Viridiplantae</taxon>
        <taxon>Streptophyta</taxon>
        <taxon>Embryophyta</taxon>
        <taxon>Tracheophyta</taxon>
        <taxon>Spermatophyta</taxon>
        <taxon>Magnoliopsida</taxon>
        <taxon>Ranunculales</taxon>
        <taxon>Menispermaceae</taxon>
        <taxon>Menispermoideae</taxon>
        <taxon>Cissampelideae</taxon>
        <taxon>Stephania</taxon>
    </lineage>
</organism>
<feature type="binding site" evidence="11">
    <location>
        <position position="1038"/>
    </location>
    <ligand>
        <name>Mn(2+)</name>
        <dbReference type="ChEBI" id="CHEBI:29035"/>
    </ligand>
</feature>
<dbReference type="GO" id="GO:0016020">
    <property type="term" value="C:membrane"/>
    <property type="evidence" value="ECO:0007669"/>
    <property type="project" value="InterPro"/>
</dbReference>
<feature type="transmembrane region" description="Helical" evidence="13">
    <location>
        <begin position="1377"/>
        <end position="1398"/>
    </location>
</feature>
<dbReference type="FunFam" id="3.90.550.10:FF:000089">
    <property type="entry name" value="Cellulose synthase-like protein D4"/>
    <property type="match status" value="1"/>
</dbReference>
<dbReference type="Gene3D" id="3.90.550.10">
    <property type="entry name" value="Spore Coat Polysaccharide Biosynthesis Protein SpsA, Chain A"/>
    <property type="match status" value="1"/>
</dbReference>
<feature type="compositionally biased region" description="Polar residues" evidence="12">
    <location>
        <begin position="600"/>
        <end position="621"/>
    </location>
</feature>
<keyword evidence="15" id="KW-1185">Reference proteome</keyword>
<keyword evidence="4 13" id="KW-0812">Transmembrane</keyword>
<evidence type="ECO:0000313" key="15">
    <source>
        <dbReference type="Proteomes" id="UP001420932"/>
    </source>
</evidence>
<feature type="active site" evidence="9">
    <location>
        <position position="849"/>
    </location>
</feature>
<evidence type="ECO:0000256" key="8">
    <source>
        <dbReference type="ARBA" id="ARBA00023316"/>
    </source>
</evidence>
<feature type="transmembrane region" description="Helical" evidence="13">
    <location>
        <begin position="1463"/>
        <end position="1485"/>
    </location>
</feature>
<evidence type="ECO:0000256" key="2">
    <source>
        <dbReference type="ARBA" id="ARBA00022676"/>
    </source>
</evidence>
<feature type="binding site" evidence="10">
    <location>
        <position position="849"/>
    </location>
    <ligand>
        <name>UDP-alpha-D-glucose</name>
        <dbReference type="ChEBI" id="CHEBI:58885"/>
    </ligand>
</feature>
<comment type="subcellular location">
    <subcellularLocation>
        <location evidence="1">Endomembrane system</location>
        <topology evidence="1">Multi-pass membrane protein</topology>
    </subcellularLocation>
</comment>
<feature type="transmembrane region" description="Helical" evidence="13">
    <location>
        <begin position="204"/>
        <end position="222"/>
    </location>
</feature>
<sequence>MADGTYWPGTWTFPCPDHKKGYHAGIIQVMTKITENDPVYGHMNEKSLDFTSIDIRLPLFVYVSREKRPGYDDNKKAGAMNAKVRASAILSNGPFILNLDFKWSGIALEEWWRNEQFWVIGGSSAHLAAVLQGLLKVIAGIEISFTLTSKSTAKDEDDIYVDLYVVKWTSLFIVPLTIMVINVVALVLGFSRTVYSVTPQWNKFFGGALFSFWVLAHLYPFAKGLLGRKGKLPTIVYVWTGLVTITVSLLWISISPPDDTTSVDFGGASQPPFACDPQDATLRNLTFCKGSLHIAIRVRDLIGRLTLQEKISLLIDNAAAVPRLGIRGYEWWSEALHGVSDVSPGTKFGGQFPGTTSFPQFITIAASFYTSLWEEIGRASVSDCENTKTLSRITLRGLLLRFKKLKIDHLLYRGKNKASKKGCISSIFIVPLLSLRRSRTHFMFEFEGTLFDVVEFTISRLNNLAVDMQSICTPSLKLAPRTGYLQGNTGSDIQNEISRFLYAVECGLPCHVMHGLNPITTNATYASVSQPLPARYACGETPLGQHNPITINATNVNASQPLPAMPMKFARRTSSGRVVSLSRDDDLDLSSEYNEPNDYVNYTVQMPPTPDNMPNSTQSNPPHHKRNDTADSLNRPNGGRGDDHNLDASTKVTDRRMSIMKSSKSILLRSQTSDFDHNRWLFETKGTYGVGNAFCPKDNESESFPYSHNDFEMSIDDFIGKPWKPLSRKTKVAAAILSPYRVKNPNKDAMWLWGMSVVCEIWFAFSWILDQLPKLNPVNRSTDLAALHEKFEQASPTNPLGKSDLPGIDVFVSTADPEKEPPLVTANTILSILAVNYPIEKLCCYISDDGGALLTFEAMAEAVNFAQFWVPFCRKHNIEPRNPDSYFSIKGDPTKNKKRPDFVKDRRWIKREYDEFKVKINGFSESIQKRCDAFNKREERKERKIAKEKNLDQPINIAKASWMADGTHWPGTWTFPCPDHKKMDHAGIIQVMSKFPENDPVYGHMDEKSLDFTGIDIRLPLFVYVSREKRPGYDHNKKAGAMNAMVRASAILSNGPFILNLDCDHYIYNSLALREGMCFMMDRGGDRICYIQFPQRFEGIDPSDRYANHNTVFFDGNMRALDGLQGPVYVGTGCLFRRFALYGFHPPRANEYTGLFGQIKYPAPHIQAQSDDDEEQPLNVHPDLNLPKKFGNSAMFSDSIPVCEFQARPLMDHKSVKNGRPPGALLAPRPPLDALTVAEAVAVIACWYEDKTEWGSRIGWIYGSVTEDVVTGYRMHNRGWRSVYCITKQDAFRGTAPINLRDRLHQVLRWATGSVEIFFSRNNPFLATTRLKFLQRIAYMNVGIYPFTSIFLVLYCFLPAFSLFSGHFIVETLNITFLSYLFIITICITLISLLEVKWSGIALEEWWRNEQFWVIGGSSAHLAAVLQGLLKVIAGIEISFTLTSKSTAEDEDDIYADLYVVKWTSLFIVPLTIMLLGFGSFVSIYERLAG</sequence>
<evidence type="ECO:0000256" key="10">
    <source>
        <dbReference type="PIRSR" id="PIRSR605150-2"/>
    </source>
</evidence>
<gene>
    <name evidence="14" type="ORF">Syun_003494</name>
</gene>
<evidence type="ECO:0000256" key="6">
    <source>
        <dbReference type="ARBA" id="ARBA00022989"/>
    </source>
</evidence>
<evidence type="ECO:0000256" key="11">
    <source>
        <dbReference type="PIRSR" id="PIRSR605150-3"/>
    </source>
</evidence>
<feature type="binding site" evidence="10">
    <location>
        <position position="819"/>
    </location>
    <ligand>
        <name>UDP-alpha-D-glucose</name>
        <dbReference type="ChEBI" id="CHEBI:58885"/>
    </ligand>
</feature>
<dbReference type="GO" id="GO:0012505">
    <property type="term" value="C:endomembrane system"/>
    <property type="evidence" value="ECO:0007669"/>
    <property type="project" value="UniProtKB-SubCell"/>
</dbReference>
<dbReference type="SUPFAM" id="SSF53448">
    <property type="entry name" value="Nucleotide-diphospho-sugar transferases"/>
    <property type="match status" value="1"/>
</dbReference>
<feature type="transmembrane region" description="Helical" evidence="13">
    <location>
        <begin position="1342"/>
        <end position="1365"/>
    </location>
</feature>
<dbReference type="Pfam" id="PF03552">
    <property type="entry name" value="Cellulose_synt"/>
    <property type="match status" value="3"/>
</dbReference>
<dbReference type="InterPro" id="IPR005150">
    <property type="entry name" value="Cellulose_synth"/>
</dbReference>
<feature type="binding site" evidence="10">
    <location>
        <position position="820"/>
    </location>
    <ligand>
        <name>UDP-alpha-D-glucose</name>
        <dbReference type="ChEBI" id="CHEBI:58885"/>
    </ligand>
</feature>
<feature type="transmembrane region" description="Helical" evidence="13">
    <location>
        <begin position="171"/>
        <end position="192"/>
    </location>
</feature>
<protein>
    <recommendedName>
        <fullName evidence="16">Cellulose synthase-like protein D1</fullName>
    </recommendedName>
</protein>
<feature type="transmembrane region" description="Helical" evidence="13">
    <location>
        <begin position="234"/>
        <end position="254"/>
    </location>
</feature>
<dbReference type="GO" id="GO:0016760">
    <property type="term" value="F:cellulose synthase (UDP-forming) activity"/>
    <property type="evidence" value="ECO:0007669"/>
    <property type="project" value="InterPro"/>
</dbReference>
<keyword evidence="5" id="KW-0378">Hydrolase</keyword>
<accession>A0AAP0PZW4</accession>
<proteinExistence type="predicted"/>
<dbReference type="SUPFAM" id="SSF51445">
    <property type="entry name" value="(Trans)glycosidases"/>
    <property type="match status" value="1"/>
</dbReference>
<evidence type="ECO:0000256" key="5">
    <source>
        <dbReference type="ARBA" id="ARBA00022801"/>
    </source>
</evidence>
<dbReference type="GO" id="GO:0071555">
    <property type="term" value="P:cell wall organization"/>
    <property type="evidence" value="ECO:0007669"/>
    <property type="project" value="UniProtKB-KW"/>
</dbReference>
<keyword evidence="3" id="KW-0808">Transferase</keyword>
<feature type="active site" evidence="9">
    <location>
        <position position="1268"/>
    </location>
</feature>
<feature type="binding site" evidence="11">
    <location>
        <position position="1062"/>
    </location>
    <ligand>
        <name>Mn(2+)</name>
        <dbReference type="ChEBI" id="CHEBI:29035"/>
    </ligand>
</feature>
<dbReference type="InterPro" id="IPR036962">
    <property type="entry name" value="Glyco_hydro_3_N_sf"/>
</dbReference>
<keyword evidence="6 13" id="KW-1133">Transmembrane helix</keyword>
<evidence type="ECO:0000256" key="1">
    <source>
        <dbReference type="ARBA" id="ARBA00004127"/>
    </source>
</evidence>
<evidence type="ECO:0000256" key="12">
    <source>
        <dbReference type="SAM" id="MobiDB-lite"/>
    </source>
</evidence>
<feature type="region of interest" description="Disordered" evidence="12">
    <location>
        <begin position="571"/>
        <end position="654"/>
    </location>
</feature>
<comment type="caution">
    <text evidence="14">The sequence shown here is derived from an EMBL/GenBank/DDBJ whole genome shotgun (WGS) entry which is preliminary data.</text>
</comment>
<dbReference type="Proteomes" id="UP001420932">
    <property type="component" value="Unassembled WGS sequence"/>
</dbReference>
<keyword evidence="2" id="KW-0328">Glycosyltransferase</keyword>
<evidence type="ECO:0000256" key="4">
    <source>
        <dbReference type="ARBA" id="ARBA00022692"/>
    </source>
</evidence>
<evidence type="ECO:0000256" key="7">
    <source>
        <dbReference type="ARBA" id="ARBA00023136"/>
    </source>
</evidence>
<dbReference type="PANTHER" id="PTHR13301">
    <property type="entry name" value="X-BOX TRANSCRIPTION FACTOR-RELATED"/>
    <property type="match status" value="1"/>
</dbReference>
<evidence type="ECO:0000256" key="3">
    <source>
        <dbReference type="ARBA" id="ARBA00022679"/>
    </source>
</evidence>
<feature type="binding site" evidence="10">
    <location>
        <position position="813"/>
    </location>
    <ligand>
        <name>UDP-alpha-D-glucose</name>
        <dbReference type="ChEBI" id="CHEBI:58885"/>
    </ligand>
</feature>
<feature type="compositionally biased region" description="Basic and acidic residues" evidence="12">
    <location>
        <begin position="640"/>
        <end position="654"/>
    </location>
</feature>
<evidence type="ECO:0000313" key="14">
    <source>
        <dbReference type="EMBL" id="KAK9162592.1"/>
    </source>
</evidence>
<keyword evidence="8" id="KW-0961">Cell wall biogenesis/degradation</keyword>
<evidence type="ECO:0008006" key="16">
    <source>
        <dbReference type="Google" id="ProtNLM"/>
    </source>
</evidence>
<dbReference type="InterPro" id="IPR029044">
    <property type="entry name" value="Nucleotide-diphossugar_trans"/>
</dbReference>